<dbReference type="PROSITE" id="PS00041">
    <property type="entry name" value="HTH_ARAC_FAMILY_1"/>
    <property type="match status" value="1"/>
</dbReference>
<reference evidence="5 6" key="1">
    <citation type="submission" date="2018-04" db="EMBL/GenBank/DDBJ databases">
        <title>Genomic Encyclopedia of Type Strains, Phase IV (KMG-IV): sequencing the most valuable type-strain genomes for metagenomic binning, comparative biology and taxonomic classification.</title>
        <authorList>
            <person name="Goeker M."/>
        </authorList>
    </citation>
    <scope>NUCLEOTIDE SEQUENCE [LARGE SCALE GENOMIC DNA]</scope>
    <source>
        <strain evidence="5 6">DSM 45771</strain>
    </source>
</reference>
<keyword evidence="1" id="KW-0805">Transcription regulation</keyword>
<evidence type="ECO:0000256" key="1">
    <source>
        <dbReference type="ARBA" id="ARBA00023015"/>
    </source>
</evidence>
<organism evidence="5 6">
    <name type="scientific">Actinomycetospora cinnamomea</name>
    <dbReference type="NCBI Taxonomy" id="663609"/>
    <lineage>
        <taxon>Bacteria</taxon>
        <taxon>Bacillati</taxon>
        <taxon>Actinomycetota</taxon>
        <taxon>Actinomycetes</taxon>
        <taxon>Pseudonocardiales</taxon>
        <taxon>Pseudonocardiaceae</taxon>
        <taxon>Actinomycetospora</taxon>
    </lineage>
</organism>
<dbReference type="SUPFAM" id="SSF52317">
    <property type="entry name" value="Class I glutamine amidotransferase-like"/>
    <property type="match status" value="1"/>
</dbReference>
<dbReference type="InterPro" id="IPR002818">
    <property type="entry name" value="DJ-1/PfpI"/>
</dbReference>
<comment type="caution">
    <text evidence="5">The sequence shown here is derived from an EMBL/GenBank/DDBJ whole genome shotgun (WGS) entry which is preliminary data.</text>
</comment>
<keyword evidence="3" id="KW-0804">Transcription</keyword>
<dbReference type="Gene3D" id="1.10.10.60">
    <property type="entry name" value="Homeodomain-like"/>
    <property type="match status" value="1"/>
</dbReference>
<dbReference type="InterPro" id="IPR029062">
    <property type="entry name" value="Class_I_gatase-like"/>
</dbReference>
<dbReference type="OrthoDB" id="3660033at2"/>
<dbReference type="Proteomes" id="UP000245639">
    <property type="component" value="Unassembled WGS sequence"/>
</dbReference>
<dbReference type="Pfam" id="PF12833">
    <property type="entry name" value="HTH_18"/>
    <property type="match status" value="1"/>
</dbReference>
<evidence type="ECO:0000256" key="3">
    <source>
        <dbReference type="ARBA" id="ARBA00023163"/>
    </source>
</evidence>
<sequence length="321" mass="34972">MLRDVVALVEGRIHPFELGVVSEVFGIDRADDGVPPFDFAVAGASAAELPGPGGTSLRVTHGLERLQTADLVVVPAWETDAAELPAGVAEALHAVLDRGALLLSVCSGVFLLAVAGLLADREVTCHWHHAAQLARRFPQLRVRPDELYVDTGQVITSAGTAAGIDACLHVVRRELGADITNRIARRMVVPPHREGGQAQYVRLPVPDGARVGDDLAPLLEWMEAHLGTSMTVADLARRARLSPRTFARRFTEATGTTPVRWLVRQRVLRAQQLLEQDRLSIDEVARHSGFSSVELLRHHFTRETGTTPTGYRRAFSLRAVP</sequence>
<evidence type="ECO:0000313" key="6">
    <source>
        <dbReference type="Proteomes" id="UP000245639"/>
    </source>
</evidence>
<dbReference type="InterPro" id="IPR009057">
    <property type="entry name" value="Homeodomain-like_sf"/>
</dbReference>
<keyword evidence="6" id="KW-1185">Reference proteome</keyword>
<dbReference type="AlphaFoldDB" id="A0A2U1FQ73"/>
<keyword evidence="2" id="KW-0238">DNA-binding</keyword>
<proteinExistence type="predicted"/>
<dbReference type="GO" id="GO:0043565">
    <property type="term" value="F:sequence-specific DNA binding"/>
    <property type="evidence" value="ECO:0007669"/>
    <property type="project" value="InterPro"/>
</dbReference>
<dbReference type="GO" id="GO:0003700">
    <property type="term" value="F:DNA-binding transcription factor activity"/>
    <property type="evidence" value="ECO:0007669"/>
    <property type="project" value="InterPro"/>
</dbReference>
<dbReference type="PANTHER" id="PTHR43130">
    <property type="entry name" value="ARAC-FAMILY TRANSCRIPTIONAL REGULATOR"/>
    <property type="match status" value="1"/>
</dbReference>
<dbReference type="EMBL" id="QEKW01000001">
    <property type="protein sequence ID" value="PVZ14345.1"/>
    <property type="molecule type" value="Genomic_DNA"/>
</dbReference>
<evidence type="ECO:0000259" key="4">
    <source>
        <dbReference type="PROSITE" id="PS01124"/>
    </source>
</evidence>
<dbReference type="CDD" id="cd03137">
    <property type="entry name" value="GATase1_AraC_1"/>
    <property type="match status" value="1"/>
</dbReference>
<dbReference type="Gene3D" id="3.40.50.880">
    <property type="match status" value="1"/>
</dbReference>
<dbReference type="SMART" id="SM00342">
    <property type="entry name" value="HTH_ARAC"/>
    <property type="match status" value="1"/>
</dbReference>
<dbReference type="InterPro" id="IPR018060">
    <property type="entry name" value="HTH_AraC"/>
</dbReference>
<accession>A0A2U1FQ73</accession>
<dbReference type="PANTHER" id="PTHR43130:SF3">
    <property type="entry name" value="HTH-TYPE TRANSCRIPTIONAL REGULATOR RV1931C"/>
    <property type="match status" value="1"/>
</dbReference>
<name>A0A2U1FQ73_9PSEU</name>
<gene>
    <name evidence="5" type="ORF">C8D89_101209</name>
</gene>
<dbReference type="RefSeq" id="WP_116706216.1">
    <property type="nucleotide sequence ID" value="NZ_QEKW01000001.1"/>
</dbReference>
<evidence type="ECO:0000256" key="2">
    <source>
        <dbReference type="ARBA" id="ARBA00023125"/>
    </source>
</evidence>
<protein>
    <submittedName>
        <fullName evidence="5">AraC family transcriptional regulator with amidase-like domain</fullName>
    </submittedName>
</protein>
<dbReference type="Pfam" id="PF01965">
    <property type="entry name" value="DJ-1_PfpI"/>
    <property type="match status" value="1"/>
</dbReference>
<feature type="domain" description="HTH araC/xylS-type" evidence="4">
    <location>
        <begin position="216"/>
        <end position="314"/>
    </location>
</feature>
<evidence type="ECO:0000313" key="5">
    <source>
        <dbReference type="EMBL" id="PVZ14345.1"/>
    </source>
</evidence>
<dbReference type="InterPro" id="IPR052158">
    <property type="entry name" value="INH-QAR"/>
</dbReference>
<dbReference type="PROSITE" id="PS01124">
    <property type="entry name" value="HTH_ARAC_FAMILY_2"/>
    <property type="match status" value="1"/>
</dbReference>
<dbReference type="InterPro" id="IPR018062">
    <property type="entry name" value="HTH_AraC-typ_CS"/>
</dbReference>
<dbReference type="SUPFAM" id="SSF46689">
    <property type="entry name" value="Homeodomain-like"/>
    <property type="match status" value="2"/>
</dbReference>